<proteinExistence type="inferred from homology"/>
<evidence type="ECO:0000256" key="3">
    <source>
        <dbReference type="ARBA" id="ARBA00010930"/>
    </source>
</evidence>
<gene>
    <name evidence="16" type="ORF">DM01DRAFT_1305714</name>
</gene>
<dbReference type="GO" id="GO:0000036">
    <property type="term" value="F:acyl carrier activity"/>
    <property type="evidence" value="ECO:0007669"/>
    <property type="project" value="TreeGrafter"/>
</dbReference>
<comment type="caution">
    <text evidence="16">The sequence shown here is derived from an EMBL/GenBank/DDBJ whole genome shotgun (WGS) entry which is preliminary data.</text>
</comment>
<evidence type="ECO:0000256" key="10">
    <source>
        <dbReference type="ARBA" id="ARBA00022982"/>
    </source>
</evidence>
<evidence type="ECO:0000256" key="9">
    <source>
        <dbReference type="ARBA" id="ARBA00022946"/>
    </source>
</evidence>
<comment type="subcellular location">
    <subcellularLocation>
        <location evidence="1">Mitochondrion</location>
    </subcellularLocation>
</comment>
<evidence type="ECO:0000256" key="14">
    <source>
        <dbReference type="RuleBase" id="RU000722"/>
    </source>
</evidence>
<evidence type="ECO:0000256" key="1">
    <source>
        <dbReference type="ARBA" id="ARBA00004173"/>
    </source>
</evidence>
<dbReference type="OrthoDB" id="448946at2759"/>
<accession>A0A1X2GGR0</accession>
<name>A0A1X2GGR0_9FUNG</name>
<dbReference type="InterPro" id="IPR003231">
    <property type="entry name" value="ACP"/>
</dbReference>
<evidence type="ECO:0000256" key="8">
    <source>
        <dbReference type="ARBA" id="ARBA00022832"/>
    </source>
</evidence>
<evidence type="ECO:0000256" key="13">
    <source>
        <dbReference type="ARBA" id="ARBA00023160"/>
    </source>
</evidence>
<dbReference type="PROSITE" id="PS50075">
    <property type="entry name" value="CARRIER"/>
    <property type="match status" value="1"/>
</dbReference>
<keyword evidence="6 14" id="KW-0444">Lipid biosynthesis</keyword>
<dbReference type="STRING" id="101127.A0A1X2GGR0"/>
<protein>
    <recommendedName>
        <fullName evidence="14">Acyl carrier protein</fullName>
    </recommendedName>
</protein>
<dbReference type="InterPro" id="IPR006162">
    <property type="entry name" value="Ppantetheine_attach_site"/>
</dbReference>
<comment type="similarity">
    <text evidence="3">Belongs to the acyl carrier protein (ACP) family.</text>
</comment>
<dbReference type="Proteomes" id="UP000242146">
    <property type="component" value="Unassembled WGS sequence"/>
</dbReference>
<dbReference type="GO" id="GO:0000035">
    <property type="term" value="F:acyl binding"/>
    <property type="evidence" value="ECO:0007669"/>
    <property type="project" value="TreeGrafter"/>
</dbReference>
<keyword evidence="12" id="KW-0496">Mitochondrion</keyword>
<keyword evidence="7" id="KW-0597">Phosphoprotein</keyword>
<evidence type="ECO:0000256" key="2">
    <source>
        <dbReference type="ARBA" id="ARBA00005194"/>
    </source>
</evidence>
<dbReference type="PANTHER" id="PTHR20863">
    <property type="entry name" value="ACYL CARRIER PROTEIN"/>
    <property type="match status" value="1"/>
</dbReference>
<dbReference type="Pfam" id="PF00550">
    <property type="entry name" value="PP-binding"/>
    <property type="match status" value="1"/>
</dbReference>
<dbReference type="FunFam" id="1.10.1200.10:FF:000003">
    <property type="entry name" value="Acyl carrier protein"/>
    <property type="match status" value="1"/>
</dbReference>
<evidence type="ECO:0000313" key="16">
    <source>
        <dbReference type="EMBL" id="ORX53515.1"/>
    </source>
</evidence>
<dbReference type="HAMAP" id="MF_01217">
    <property type="entry name" value="Acyl_carrier"/>
    <property type="match status" value="1"/>
</dbReference>
<evidence type="ECO:0000256" key="7">
    <source>
        <dbReference type="ARBA" id="ARBA00022553"/>
    </source>
</evidence>
<evidence type="ECO:0000256" key="12">
    <source>
        <dbReference type="ARBA" id="ARBA00023128"/>
    </source>
</evidence>
<dbReference type="Gene3D" id="1.10.1200.10">
    <property type="entry name" value="ACP-like"/>
    <property type="match status" value="1"/>
</dbReference>
<dbReference type="InterPro" id="IPR009081">
    <property type="entry name" value="PP-bd_ACP"/>
</dbReference>
<keyword evidence="11" id="KW-0443">Lipid metabolism</keyword>
<keyword evidence="9" id="KW-0809">Transit peptide</keyword>
<reference evidence="16 17" key="1">
    <citation type="submission" date="2016-07" db="EMBL/GenBank/DDBJ databases">
        <title>Pervasive Adenine N6-methylation of Active Genes in Fungi.</title>
        <authorList>
            <consortium name="DOE Joint Genome Institute"/>
            <person name="Mondo S.J."/>
            <person name="Dannebaum R.O."/>
            <person name="Kuo R.C."/>
            <person name="Labutti K."/>
            <person name="Haridas S."/>
            <person name="Kuo A."/>
            <person name="Salamov A."/>
            <person name="Ahrendt S.R."/>
            <person name="Lipzen A."/>
            <person name="Sullivan W."/>
            <person name="Andreopoulos W.B."/>
            <person name="Clum A."/>
            <person name="Lindquist E."/>
            <person name="Daum C."/>
            <person name="Ramamoorthy G.K."/>
            <person name="Gryganskyi A."/>
            <person name="Culley D."/>
            <person name="Magnuson J.K."/>
            <person name="James T.Y."/>
            <person name="O'Malley M.A."/>
            <person name="Stajich J.E."/>
            <person name="Spatafora J.W."/>
            <person name="Visel A."/>
            <person name="Grigoriev I.V."/>
        </authorList>
    </citation>
    <scope>NUCLEOTIDE SEQUENCE [LARGE SCALE GENOMIC DNA]</scope>
    <source>
        <strain evidence="16 17">NRRL 3301</strain>
    </source>
</reference>
<evidence type="ECO:0000256" key="4">
    <source>
        <dbReference type="ARBA" id="ARBA00022448"/>
    </source>
</evidence>
<keyword evidence="5 14" id="KW-0596">Phosphopantetheine</keyword>
<dbReference type="NCBIfam" id="TIGR00517">
    <property type="entry name" value="acyl_carrier"/>
    <property type="match status" value="1"/>
</dbReference>
<sequence length="113" mass="12339">MFRPTVLLNAAAKASIYRSAPVFQRFYSAGALAQSDVESRILDILKGFDKVDQAKISLEANFANDLGLDSLDTVEVIMAIEEDFSVEIPDKEADDIKTVSDAVKYIAGRADAH</sequence>
<keyword evidence="10" id="KW-0249">Electron transport</keyword>
<evidence type="ECO:0000259" key="15">
    <source>
        <dbReference type="PROSITE" id="PS50075"/>
    </source>
</evidence>
<evidence type="ECO:0000313" key="17">
    <source>
        <dbReference type="Proteomes" id="UP000242146"/>
    </source>
</evidence>
<evidence type="ECO:0000256" key="6">
    <source>
        <dbReference type="ARBA" id="ARBA00022516"/>
    </source>
</evidence>
<organism evidence="16 17">
    <name type="scientific">Hesseltinella vesiculosa</name>
    <dbReference type="NCBI Taxonomy" id="101127"/>
    <lineage>
        <taxon>Eukaryota</taxon>
        <taxon>Fungi</taxon>
        <taxon>Fungi incertae sedis</taxon>
        <taxon>Mucoromycota</taxon>
        <taxon>Mucoromycotina</taxon>
        <taxon>Mucoromycetes</taxon>
        <taxon>Mucorales</taxon>
        <taxon>Cunninghamellaceae</taxon>
        <taxon>Hesseltinella</taxon>
    </lineage>
</organism>
<keyword evidence="8" id="KW-0276">Fatty acid metabolism</keyword>
<dbReference type="GO" id="GO:0099128">
    <property type="term" value="C:mitochondrial [2Fe-2S] assembly complex"/>
    <property type="evidence" value="ECO:0007669"/>
    <property type="project" value="UniProtKB-ARBA"/>
</dbReference>
<dbReference type="PANTHER" id="PTHR20863:SF28">
    <property type="entry name" value="ACYL CARRIER PROTEIN, MITOCHONDRIAL"/>
    <property type="match status" value="1"/>
</dbReference>
<keyword evidence="17" id="KW-1185">Reference proteome</keyword>
<dbReference type="InterPro" id="IPR036736">
    <property type="entry name" value="ACP-like_sf"/>
</dbReference>
<keyword evidence="4" id="KW-0813">Transport</keyword>
<dbReference type="NCBIfam" id="NF002148">
    <property type="entry name" value="PRK00982.1-2"/>
    <property type="match status" value="1"/>
</dbReference>
<comment type="pathway">
    <text evidence="2">Lipid metabolism; fatty acid biosynthesis.</text>
</comment>
<dbReference type="SUPFAM" id="SSF47336">
    <property type="entry name" value="ACP-like"/>
    <property type="match status" value="1"/>
</dbReference>
<comment type="function">
    <text evidence="14">Carrier of the growing fatty acid chain in fatty acid biosynthesis.</text>
</comment>
<feature type="domain" description="Carrier" evidence="15">
    <location>
        <begin position="35"/>
        <end position="110"/>
    </location>
</feature>
<keyword evidence="13 14" id="KW-0275">Fatty acid biosynthesis</keyword>
<dbReference type="EMBL" id="MCGT01000015">
    <property type="protein sequence ID" value="ORX53515.1"/>
    <property type="molecule type" value="Genomic_DNA"/>
</dbReference>
<dbReference type="PROSITE" id="PS00012">
    <property type="entry name" value="PHOSPHOPANTETHEINE"/>
    <property type="match status" value="1"/>
</dbReference>
<evidence type="ECO:0000256" key="5">
    <source>
        <dbReference type="ARBA" id="ARBA00022450"/>
    </source>
</evidence>
<evidence type="ECO:0000256" key="11">
    <source>
        <dbReference type="ARBA" id="ARBA00023098"/>
    </source>
</evidence>
<dbReference type="AlphaFoldDB" id="A0A1X2GGR0"/>